<dbReference type="EMBL" id="CP024608">
    <property type="protein sequence ID" value="ATQ77990.1"/>
    <property type="molecule type" value="Genomic_DNA"/>
</dbReference>
<name>A0A2D2DSM9_9BURK</name>
<dbReference type="KEGG" id="mass:CR152_28400"/>
<keyword evidence="1" id="KW-1133">Transmembrane helix</keyword>
<feature type="transmembrane region" description="Helical" evidence="1">
    <location>
        <begin position="83"/>
        <end position="104"/>
    </location>
</feature>
<dbReference type="Proteomes" id="UP000229897">
    <property type="component" value="Chromosome"/>
</dbReference>
<gene>
    <name evidence="2" type="ORF">CR152_28400</name>
</gene>
<feature type="transmembrane region" description="Helical" evidence="1">
    <location>
        <begin position="120"/>
        <end position="137"/>
    </location>
</feature>
<evidence type="ECO:0000313" key="3">
    <source>
        <dbReference type="Proteomes" id="UP000229897"/>
    </source>
</evidence>
<reference evidence="2" key="1">
    <citation type="submission" date="2017-10" db="EMBL/GenBank/DDBJ databases">
        <title>Massilia psychrophilum sp. nov., a novel purple-pigmented bacterium isolated from Tianshan glacier, Xinjiang Municipality, China.</title>
        <authorList>
            <person name="Wang H."/>
        </authorList>
    </citation>
    <scope>NUCLEOTIDE SEQUENCE [LARGE SCALE GENOMIC DNA]</scope>
    <source>
        <strain evidence="2">B2</strain>
    </source>
</reference>
<sequence length="181" mass="19877">MMRILFRATISRHHFASPFITYSIQHAMRESLLTPSLSPSAAPTANLYSVQSSFVLAFFGGPFAIILYSALNSWKLRRPLDALVYLAGMALAVSFLVAFMTAYAPLMQLINVIGRSAAEALWRALALALMGIVYLLHRKHHRSAALFASTTPSPWIPAIACALLAYGMKKALEYYLLAGNP</sequence>
<dbReference type="AlphaFoldDB" id="A0A2D2DSM9"/>
<proteinExistence type="predicted"/>
<evidence type="ECO:0000313" key="2">
    <source>
        <dbReference type="EMBL" id="ATQ77990.1"/>
    </source>
</evidence>
<feature type="transmembrane region" description="Helical" evidence="1">
    <location>
        <begin position="47"/>
        <end position="71"/>
    </location>
</feature>
<accession>A0A2D2DSM9</accession>
<evidence type="ECO:0000256" key="1">
    <source>
        <dbReference type="SAM" id="Phobius"/>
    </source>
</evidence>
<keyword evidence="3" id="KW-1185">Reference proteome</keyword>
<keyword evidence="1" id="KW-0472">Membrane</keyword>
<feature type="transmembrane region" description="Helical" evidence="1">
    <location>
        <begin position="144"/>
        <end position="166"/>
    </location>
</feature>
<protein>
    <submittedName>
        <fullName evidence="2">Uncharacterized protein</fullName>
    </submittedName>
</protein>
<keyword evidence="1" id="KW-0812">Transmembrane</keyword>
<organism evidence="2 3">
    <name type="scientific">Massilia violaceinigra</name>
    <dbReference type="NCBI Taxonomy" id="2045208"/>
    <lineage>
        <taxon>Bacteria</taxon>
        <taxon>Pseudomonadati</taxon>
        <taxon>Pseudomonadota</taxon>
        <taxon>Betaproteobacteria</taxon>
        <taxon>Burkholderiales</taxon>
        <taxon>Oxalobacteraceae</taxon>
        <taxon>Telluria group</taxon>
        <taxon>Massilia</taxon>
    </lineage>
</organism>